<evidence type="ECO:0000313" key="3">
    <source>
        <dbReference type="EMBL" id="NFR62888.1"/>
    </source>
</evidence>
<dbReference type="Pfam" id="PF06094">
    <property type="entry name" value="GGACT"/>
    <property type="match status" value="1"/>
</dbReference>
<dbReference type="InterPro" id="IPR009288">
    <property type="entry name" value="AIG2-like_dom"/>
</dbReference>
<dbReference type="GO" id="GO:0016740">
    <property type="term" value="F:transferase activity"/>
    <property type="evidence" value="ECO:0007669"/>
    <property type="project" value="UniProtKB-KW"/>
</dbReference>
<reference evidence="2 5" key="2">
    <citation type="journal article" date="2015" name="PLoS ONE">
        <title>A universal mariner transposon system for forward genetic studies in the genus clostridium.</title>
        <authorList>
            <person name="Zhang Y."/>
            <person name="Grosse-Honebrink A."/>
            <person name="Minton N.P."/>
        </authorList>
    </citation>
    <scope>NUCLEOTIDE SEQUENCE [LARGE SCALE GENOMIC DNA]</scope>
    <source>
        <strain evidence="2 5">NCIMB 10696</strain>
    </source>
</reference>
<evidence type="ECO:0000313" key="6">
    <source>
        <dbReference type="Proteomes" id="UP000223854"/>
    </source>
</evidence>
<feature type="domain" description="Gamma-glutamylcyclotransferase AIG2-like" evidence="1">
    <location>
        <begin position="5"/>
        <end position="136"/>
    </location>
</feature>
<dbReference type="GeneID" id="92937659"/>
<dbReference type="CDD" id="cd06661">
    <property type="entry name" value="GGCT_like"/>
    <property type="match status" value="1"/>
</dbReference>
<reference evidence="3 7" key="4">
    <citation type="submission" date="2019-04" db="EMBL/GenBank/DDBJ databases">
        <title>Genome sequencing of Clostridium botulinum Groups I-IV and Clostridium butyricum.</title>
        <authorList>
            <person name="Brunt J."/>
            <person name="Van Vliet A.H.M."/>
            <person name="Stringer S.C."/>
            <person name="Carter A.T."/>
            <person name="Peck M.W."/>
        </authorList>
    </citation>
    <scope>NUCLEOTIDE SEQUENCE [LARGE SCALE GENOMIC DNA]</scope>
    <source>
        <strain evidence="3 7">IFR 18/108</strain>
    </source>
</reference>
<dbReference type="Gene3D" id="3.10.490.10">
    <property type="entry name" value="Gamma-glutamyl cyclotransferase-like"/>
    <property type="match status" value="1"/>
</dbReference>
<reference evidence="2" key="1">
    <citation type="submission" date="2014-08" db="EMBL/GenBank/DDBJ databases">
        <authorList>
            <person name="Kubiak A."/>
            <person name="Poehlein A."/>
            <person name="Daniel R."/>
            <person name="Minton N.P."/>
        </authorList>
    </citation>
    <scope>NUCLEOTIDE SEQUENCE</scope>
    <source>
        <strain evidence="2">NCIMB 10696</strain>
    </source>
</reference>
<dbReference type="EMBL" id="PDLH01000007">
    <property type="protein sequence ID" value="PHH01138.1"/>
    <property type="molecule type" value="Genomic_DNA"/>
</dbReference>
<accession>A0A7X5PBR8</accession>
<sequence length="144" mass="17018">MKQYLFVYGSLRDGFFNFDKYIKDQVTSRKLGKIKGILYHMPNKGYPAVLEGNEEVIGEIIELKNWNENLKSLDSMENYISEGNKNNEYNRELVEVEIIESKDKGKKVTAFAYLYNMNDKDVFNKHSIYIPHGDWQKFMIEENK</sequence>
<dbReference type="SUPFAM" id="SSF110857">
    <property type="entry name" value="Gamma-glutamyl cyclotransferase-like"/>
    <property type="match status" value="1"/>
</dbReference>
<dbReference type="RefSeq" id="WP_033058772.1">
    <property type="nucleotide sequence ID" value="NZ_CBCRVC010000002.1"/>
</dbReference>
<name>A0A7X5PBR8_CLOSG</name>
<proteinExistence type="predicted"/>
<keyword evidence="3" id="KW-0808">Transferase</keyword>
<dbReference type="AlphaFoldDB" id="A0A7X5PBR8"/>
<dbReference type="KEGG" id="cld:CLSPO_c09080"/>
<evidence type="ECO:0000313" key="4">
    <source>
        <dbReference type="EMBL" id="PHH01138.1"/>
    </source>
</evidence>
<evidence type="ECO:0000313" key="2">
    <source>
        <dbReference type="EMBL" id="AKC61628.1"/>
    </source>
</evidence>
<gene>
    <name evidence="2" type="ORF">CLSPO_c09080</name>
    <name evidence="4" type="ORF">CRX47_15270</name>
    <name evidence="3" type="ORF">FDF70_15705</name>
</gene>
<dbReference type="InterPro" id="IPR013024">
    <property type="entry name" value="GGCT-like"/>
</dbReference>
<protein>
    <submittedName>
        <fullName evidence="3">Gamma-glutamylcyclotransferase</fullName>
    </submittedName>
</protein>
<dbReference type="Proteomes" id="UP000223854">
    <property type="component" value="Unassembled WGS sequence"/>
</dbReference>
<keyword evidence="6" id="KW-1185">Reference proteome</keyword>
<evidence type="ECO:0000313" key="7">
    <source>
        <dbReference type="Proteomes" id="UP000486601"/>
    </source>
</evidence>
<evidence type="ECO:0000313" key="5">
    <source>
        <dbReference type="Proteomes" id="UP000033052"/>
    </source>
</evidence>
<dbReference type="EMBL" id="CP009225">
    <property type="protein sequence ID" value="AKC61628.1"/>
    <property type="molecule type" value="Genomic_DNA"/>
</dbReference>
<evidence type="ECO:0000259" key="1">
    <source>
        <dbReference type="Pfam" id="PF06094"/>
    </source>
</evidence>
<dbReference type="Proteomes" id="UP000486601">
    <property type="component" value="Unassembled WGS sequence"/>
</dbReference>
<dbReference type="InterPro" id="IPR036568">
    <property type="entry name" value="GGCT-like_sf"/>
</dbReference>
<reference evidence="4 6" key="3">
    <citation type="submission" date="2017-09" db="EMBL/GenBank/DDBJ databases">
        <title>FDA dAtabase for Regulatory Grade micrObial Sequences (FDA-ARGOS): Supporting development and validation of Infectious Disease Dx tests.</title>
        <authorList>
            <person name="Kerrigan L."/>
            <person name="Long C."/>
            <person name="Tallon L.J."/>
            <person name="Sadzewicz L."/>
            <person name="Ott S."/>
            <person name="Zhao X."/>
            <person name="Nagaraj S."/>
            <person name="Vavikolanu K."/>
            <person name="Aluvathingal J."/>
            <person name="Nadendla S."/>
            <person name="Sichtig H."/>
        </authorList>
    </citation>
    <scope>NUCLEOTIDE SEQUENCE [LARGE SCALE GENOMIC DNA]</scope>
    <source>
        <strain evidence="4 6">FDAARGOS_423</strain>
    </source>
</reference>
<dbReference type="Proteomes" id="UP000033052">
    <property type="component" value="Chromosome"/>
</dbReference>
<dbReference type="EMBL" id="SXCS01000009">
    <property type="protein sequence ID" value="NFR62888.1"/>
    <property type="molecule type" value="Genomic_DNA"/>
</dbReference>
<organism evidence="3 7">
    <name type="scientific">Clostridium sporogenes</name>
    <dbReference type="NCBI Taxonomy" id="1509"/>
    <lineage>
        <taxon>Bacteria</taxon>
        <taxon>Bacillati</taxon>
        <taxon>Bacillota</taxon>
        <taxon>Clostridia</taxon>
        <taxon>Eubacteriales</taxon>
        <taxon>Clostridiaceae</taxon>
        <taxon>Clostridium</taxon>
    </lineage>
</organism>